<sequence length="793" mass="88363">MLPGLRSLFQRAVGAADELEFEMALSRSLGFHAETPALASFLGKAPILRGVMVWDPDAVVDIDGVDDEQARTTLRWRMPFSHRNIFRDTLPSTSPAPPETLQPRPPSNTSAPAQSRFHILARIVVVDRSLWLPPEQRGGPDTHKWMISVDALLRPWGTSLVFDPSTFFRRATSRPSSSASRSNLRRDSWSPPRRPSPSSAPPKRPPRALILRLVRRRHAAEAPGALGRGAHRAPVPSQGWLARTQLDRMQSRGVVYGEEQMVDVELDRGTVFLPQRSGYIPSNSRALRDLGLQKTRHAPLELASRPPFQLGQCLHEEEAKCPSERYSAASWENVLKHLVDRFPLTLQRGKPPVPALPYKLVANPAQFSALVMGRKKAVEVRLLKVGITFYSGVAPPLRDAYNDAVLSSNGYFPWGAATIKQEPDMQKRVPAVFVGWPTGCTLRSARDPSPMKLWLPPSGEVSSDSYPGGPRARRYSPSVHNGTWDSRAPTLLAVVDPALVAAVRTLVSALKLRQVYAAVAPHAMLALLTRQFVRALVKTALEAFARDRHRAMVIMGCLARIGVPLEQPPFVKSSEQESTCEDGSRAAFKLIINSWDFYIFAALASHMLQMYPTSAENPVFVISSYARFTSFPKRARAAHRAHSASWRCRTLRHSTMKKVSSCAVAGGSASVNLYMWKSMSKQPCVKRVVARHVRVHPLLVLLWRLDQRSLGSAILDDLVVQPKATREREIPRGCEPIFRLLLVSPRAHRLQMRYATQNAVFAEALERRVHVAPRYPVEWSQSSNQYAVQNSGQ</sequence>
<accession>A0AAD6V336</accession>
<comment type="caution">
    <text evidence="3">The sequence shown here is derived from an EMBL/GenBank/DDBJ whole genome shotgun (WGS) entry which is preliminary data.</text>
</comment>
<evidence type="ECO:0000313" key="4">
    <source>
        <dbReference type="Proteomes" id="UP001219525"/>
    </source>
</evidence>
<dbReference type="EMBL" id="JARJCW010000060">
    <property type="protein sequence ID" value="KAJ7200994.1"/>
    <property type="molecule type" value="Genomic_DNA"/>
</dbReference>
<keyword evidence="4" id="KW-1185">Reference proteome</keyword>
<dbReference type="InterPro" id="IPR055127">
    <property type="entry name" value="YEATS2_3HBD"/>
</dbReference>
<protein>
    <recommendedName>
        <fullName evidence="2">YEATS domain-containing protein</fullName>
    </recommendedName>
</protein>
<proteinExistence type="predicted"/>
<gene>
    <name evidence="3" type="ORF">GGX14DRAFT_699505</name>
</gene>
<feature type="region of interest" description="Disordered" evidence="1">
    <location>
        <begin position="170"/>
        <end position="207"/>
    </location>
</feature>
<dbReference type="Pfam" id="PF22951">
    <property type="entry name" value="3HBD"/>
    <property type="match status" value="1"/>
</dbReference>
<dbReference type="AlphaFoldDB" id="A0AAD6V336"/>
<feature type="compositionally biased region" description="Low complexity" evidence="1">
    <location>
        <begin position="170"/>
        <end position="182"/>
    </location>
</feature>
<feature type="domain" description="YEATS" evidence="2">
    <location>
        <begin position="330"/>
        <end position="380"/>
    </location>
</feature>
<evidence type="ECO:0000256" key="1">
    <source>
        <dbReference type="SAM" id="MobiDB-lite"/>
    </source>
</evidence>
<evidence type="ECO:0000313" key="3">
    <source>
        <dbReference type="EMBL" id="KAJ7200994.1"/>
    </source>
</evidence>
<name>A0AAD6V336_9AGAR</name>
<evidence type="ECO:0000259" key="2">
    <source>
        <dbReference type="Pfam" id="PF22951"/>
    </source>
</evidence>
<feature type="compositionally biased region" description="Pro residues" evidence="1">
    <location>
        <begin position="94"/>
        <end position="106"/>
    </location>
</feature>
<feature type="region of interest" description="Disordered" evidence="1">
    <location>
        <begin position="87"/>
        <end position="113"/>
    </location>
</feature>
<feature type="compositionally biased region" description="Pro residues" evidence="1">
    <location>
        <begin position="192"/>
        <end position="203"/>
    </location>
</feature>
<reference evidence="3" key="1">
    <citation type="submission" date="2023-03" db="EMBL/GenBank/DDBJ databases">
        <title>Massive genome expansion in bonnet fungi (Mycena s.s.) driven by repeated elements and novel gene families across ecological guilds.</title>
        <authorList>
            <consortium name="Lawrence Berkeley National Laboratory"/>
            <person name="Harder C.B."/>
            <person name="Miyauchi S."/>
            <person name="Viragh M."/>
            <person name="Kuo A."/>
            <person name="Thoen E."/>
            <person name="Andreopoulos B."/>
            <person name="Lu D."/>
            <person name="Skrede I."/>
            <person name="Drula E."/>
            <person name="Henrissat B."/>
            <person name="Morin E."/>
            <person name="Kohler A."/>
            <person name="Barry K."/>
            <person name="LaButti K."/>
            <person name="Morin E."/>
            <person name="Salamov A."/>
            <person name="Lipzen A."/>
            <person name="Mereny Z."/>
            <person name="Hegedus B."/>
            <person name="Baldrian P."/>
            <person name="Stursova M."/>
            <person name="Weitz H."/>
            <person name="Taylor A."/>
            <person name="Grigoriev I.V."/>
            <person name="Nagy L.G."/>
            <person name="Martin F."/>
            <person name="Kauserud H."/>
        </authorList>
    </citation>
    <scope>NUCLEOTIDE SEQUENCE</scope>
    <source>
        <strain evidence="3">9144</strain>
    </source>
</reference>
<organism evidence="3 4">
    <name type="scientific">Mycena pura</name>
    <dbReference type="NCBI Taxonomy" id="153505"/>
    <lineage>
        <taxon>Eukaryota</taxon>
        <taxon>Fungi</taxon>
        <taxon>Dikarya</taxon>
        <taxon>Basidiomycota</taxon>
        <taxon>Agaricomycotina</taxon>
        <taxon>Agaricomycetes</taxon>
        <taxon>Agaricomycetidae</taxon>
        <taxon>Agaricales</taxon>
        <taxon>Marasmiineae</taxon>
        <taxon>Mycenaceae</taxon>
        <taxon>Mycena</taxon>
    </lineage>
</organism>
<dbReference type="Proteomes" id="UP001219525">
    <property type="component" value="Unassembled WGS sequence"/>
</dbReference>